<name>A0A8T2H7I4_ARASU</name>
<feature type="non-terminal residue" evidence="1">
    <location>
        <position position="1"/>
    </location>
</feature>
<keyword evidence="2" id="KW-1185">Reference proteome</keyword>
<evidence type="ECO:0000313" key="2">
    <source>
        <dbReference type="Proteomes" id="UP000694251"/>
    </source>
</evidence>
<dbReference type="Proteomes" id="UP000694251">
    <property type="component" value="Chromosome 1"/>
</dbReference>
<dbReference type="EMBL" id="JAEFBJ010000001">
    <property type="protein sequence ID" value="KAG7656251.1"/>
    <property type="molecule type" value="Genomic_DNA"/>
</dbReference>
<gene>
    <name evidence="1" type="ORF">ISN44_As01g032520</name>
</gene>
<dbReference type="AlphaFoldDB" id="A0A8T2H7I4"/>
<proteinExistence type="predicted"/>
<protein>
    <submittedName>
        <fullName evidence="1">Uncharacterized protein</fullName>
    </submittedName>
</protein>
<reference evidence="1 2" key="1">
    <citation type="submission" date="2020-12" db="EMBL/GenBank/DDBJ databases">
        <title>Concerted genomic and epigenomic changes stabilize Arabidopsis allopolyploids.</title>
        <authorList>
            <person name="Chen Z."/>
        </authorList>
    </citation>
    <scope>NUCLEOTIDE SEQUENCE [LARGE SCALE GENOMIC DNA]</scope>
    <source>
        <strain evidence="1">As9502</strain>
        <tissue evidence="1">Leaf</tissue>
    </source>
</reference>
<accession>A0A8T2H7I4</accession>
<evidence type="ECO:0000313" key="1">
    <source>
        <dbReference type="EMBL" id="KAG7656251.1"/>
    </source>
</evidence>
<sequence>DRSGGSRRLGLGFEIVRQEATTHRSTTDRRWL</sequence>
<organism evidence="1 2">
    <name type="scientific">Arabidopsis suecica</name>
    <name type="common">Swedish thale-cress</name>
    <name type="synonym">Cardaminopsis suecica</name>
    <dbReference type="NCBI Taxonomy" id="45249"/>
    <lineage>
        <taxon>Eukaryota</taxon>
        <taxon>Viridiplantae</taxon>
        <taxon>Streptophyta</taxon>
        <taxon>Embryophyta</taxon>
        <taxon>Tracheophyta</taxon>
        <taxon>Spermatophyta</taxon>
        <taxon>Magnoliopsida</taxon>
        <taxon>eudicotyledons</taxon>
        <taxon>Gunneridae</taxon>
        <taxon>Pentapetalae</taxon>
        <taxon>rosids</taxon>
        <taxon>malvids</taxon>
        <taxon>Brassicales</taxon>
        <taxon>Brassicaceae</taxon>
        <taxon>Camelineae</taxon>
        <taxon>Arabidopsis</taxon>
    </lineage>
</organism>
<comment type="caution">
    <text evidence="1">The sequence shown here is derived from an EMBL/GenBank/DDBJ whole genome shotgun (WGS) entry which is preliminary data.</text>
</comment>
<feature type="non-terminal residue" evidence="1">
    <location>
        <position position="32"/>
    </location>
</feature>